<accession>A0A165S081</accession>
<organism evidence="2 3">
    <name type="scientific">Daedalea quercina L-15889</name>
    <dbReference type="NCBI Taxonomy" id="1314783"/>
    <lineage>
        <taxon>Eukaryota</taxon>
        <taxon>Fungi</taxon>
        <taxon>Dikarya</taxon>
        <taxon>Basidiomycota</taxon>
        <taxon>Agaricomycotina</taxon>
        <taxon>Agaricomycetes</taxon>
        <taxon>Polyporales</taxon>
        <taxon>Fomitopsis</taxon>
    </lineage>
</organism>
<feature type="region of interest" description="Disordered" evidence="1">
    <location>
        <begin position="78"/>
        <end position="168"/>
    </location>
</feature>
<dbReference type="Proteomes" id="UP000076727">
    <property type="component" value="Unassembled WGS sequence"/>
</dbReference>
<name>A0A165S081_9APHY</name>
<feature type="compositionally biased region" description="Low complexity" evidence="1">
    <location>
        <begin position="44"/>
        <end position="59"/>
    </location>
</feature>
<feature type="region of interest" description="Disordered" evidence="1">
    <location>
        <begin position="296"/>
        <end position="394"/>
    </location>
</feature>
<evidence type="ECO:0000256" key="1">
    <source>
        <dbReference type="SAM" id="MobiDB-lite"/>
    </source>
</evidence>
<feature type="compositionally biased region" description="Low complexity" evidence="1">
    <location>
        <begin position="319"/>
        <end position="336"/>
    </location>
</feature>
<proteinExistence type="predicted"/>
<gene>
    <name evidence="2" type="ORF">DAEQUDRAFT_127866</name>
</gene>
<feature type="region of interest" description="Disordered" evidence="1">
    <location>
        <begin position="32"/>
        <end position="62"/>
    </location>
</feature>
<dbReference type="EMBL" id="KV429046">
    <property type="protein sequence ID" value="KZT71371.1"/>
    <property type="molecule type" value="Genomic_DNA"/>
</dbReference>
<feature type="region of interest" description="Disordered" evidence="1">
    <location>
        <begin position="416"/>
        <end position="438"/>
    </location>
</feature>
<sequence>MAQRQRVHHRVTSVPDTAHLIRKNLKTRRAIGSRRVTYANPYISPSSSSHGRDPSSSPPQSARQVLVPVQFNLRRLPSRSFSEKDSMRHEVDTYHRSLAGTKRKRVVSGTENTTSGRGSRAGRVKRRKATHDSSEDEVTSGMDIDDQSRWEASDNSDEEQDLDSSDNYLINDARPRQLLRLRKDELVRLYIAAGLSEDAELLTKPEIVDCIVAARDDVAEVPPSSPPTAIDSGSSDYSSDGGNVAGGEETDFTGRLRNGARRRATVADLSQASRARPSTRCLSLGQIDPEAYATKRTRYSGIVGPARAGGPSTRRRGMSNASSSRSSPTLSAAASLPSPPVTRLRSRKLSNEEKSLTPSSKGKGKGKGKQVEFSEDVVEVKETTSPHLAGDESDLTDLTEVEEKTSVHWLRRRTKMRRTRTSWRVMQSRRKRRKRRIS</sequence>
<evidence type="ECO:0000313" key="2">
    <source>
        <dbReference type="EMBL" id="KZT71371.1"/>
    </source>
</evidence>
<protein>
    <submittedName>
        <fullName evidence="2">Uncharacterized protein</fullName>
    </submittedName>
</protein>
<dbReference type="AlphaFoldDB" id="A0A165S081"/>
<dbReference type="STRING" id="1314783.A0A165S081"/>
<evidence type="ECO:0000313" key="3">
    <source>
        <dbReference type="Proteomes" id="UP000076727"/>
    </source>
</evidence>
<feature type="compositionally biased region" description="Low complexity" evidence="1">
    <location>
        <begin position="231"/>
        <end position="242"/>
    </location>
</feature>
<feature type="region of interest" description="Disordered" evidence="1">
    <location>
        <begin position="219"/>
        <end position="282"/>
    </location>
</feature>
<feature type="compositionally biased region" description="Basic and acidic residues" evidence="1">
    <location>
        <begin position="81"/>
        <end position="95"/>
    </location>
</feature>
<reference evidence="2 3" key="1">
    <citation type="journal article" date="2016" name="Mol. Biol. Evol.">
        <title>Comparative Genomics of Early-Diverging Mushroom-Forming Fungi Provides Insights into the Origins of Lignocellulose Decay Capabilities.</title>
        <authorList>
            <person name="Nagy L.G."/>
            <person name="Riley R."/>
            <person name="Tritt A."/>
            <person name="Adam C."/>
            <person name="Daum C."/>
            <person name="Floudas D."/>
            <person name="Sun H."/>
            <person name="Yadav J.S."/>
            <person name="Pangilinan J."/>
            <person name="Larsson K.H."/>
            <person name="Matsuura K."/>
            <person name="Barry K."/>
            <person name="Labutti K."/>
            <person name="Kuo R."/>
            <person name="Ohm R.A."/>
            <person name="Bhattacharya S.S."/>
            <person name="Shirouzu T."/>
            <person name="Yoshinaga Y."/>
            <person name="Martin F.M."/>
            <person name="Grigoriev I.V."/>
            <person name="Hibbett D.S."/>
        </authorList>
    </citation>
    <scope>NUCLEOTIDE SEQUENCE [LARGE SCALE GENOMIC DNA]</scope>
    <source>
        <strain evidence="2 3">L-15889</strain>
    </source>
</reference>
<feature type="compositionally biased region" description="Basic residues" evidence="1">
    <location>
        <begin position="120"/>
        <end position="129"/>
    </location>
</feature>
<dbReference type="OrthoDB" id="3269723at2759"/>
<keyword evidence="3" id="KW-1185">Reference proteome</keyword>
<feature type="compositionally biased region" description="Acidic residues" evidence="1">
    <location>
        <begin position="154"/>
        <end position="164"/>
    </location>
</feature>